<keyword evidence="10 19" id="KW-0274">FAD</keyword>
<dbReference type="GO" id="GO:0008360">
    <property type="term" value="P:regulation of cell shape"/>
    <property type="evidence" value="ECO:0007669"/>
    <property type="project" value="UniProtKB-KW"/>
</dbReference>
<dbReference type="InterPro" id="IPR011601">
    <property type="entry name" value="MurB_C"/>
</dbReference>
<evidence type="ECO:0000256" key="2">
    <source>
        <dbReference type="ARBA" id="ARBA00003921"/>
    </source>
</evidence>
<keyword evidence="8 19" id="KW-0132">Cell division</keyword>
<dbReference type="Proteomes" id="UP000783796">
    <property type="component" value="Unassembled WGS sequence"/>
</dbReference>
<dbReference type="InterPro" id="IPR016166">
    <property type="entry name" value="FAD-bd_PCMH"/>
</dbReference>
<comment type="subcellular location">
    <subcellularLocation>
        <location evidence="3 19">Cytoplasm</location>
    </subcellularLocation>
</comment>
<keyword evidence="13 19" id="KW-0573">Peptidoglycan synthesis</keyword>
<dbReference type="Gene3D" id="3.30.465.10">
    <property type="match status" value="1"/>
</dbReference>
<keyword evidence="11 19" id="KW-0521">NADP</keyword>
<evidence type="ECO:0000256" key="8">
    <source>
        <dbReference type="ARBA" id="ARBA00022618"/>
    </source>
</evidence>
<keyword evidence="7 19" id="KW-0963">Cytoplasm</keyword>
<dbReference type="GO" id="GO:0071949">
    <property type="term" value="F:FAD binding"/>
    <property type="evidence" value="ECO:0007669"/>
    <property type="project" value="InterPro"/>
</dbReference>
<comment type="caution">
    <text evidence="21">The sequence shown here is derived from an EMBL/GenBank/DDBJ whole genome shotgun (WGS) entry which is preliminary data.</text>
</comment>
<dbReference type="NCBIfam" id="TIGR00179">
    <property type="entry name" value="murB"/>
    <property type="match status" value="1"/>
</dbReference>
<evidence type="ECO:0000256" key="13">
    <source>
        <dbReference type="ARBA" id="ARBA00022984"/>
    </source>
</evidence>
<evidence type="ECO:0000256" key="6">
    <source>
        <dbReference type="ARBA" id="ARBA00015188"/>
    </source>
</evidence>
<dbReference type="InterPro" id="IPR016167">
    <property type="entry name" value="FAD-bd_PCMH_sub1"/>
</dbReference>
<evidence type="ECO:0000256" key="15">
    <source>
        <dbReference type="ARBA" id="ARBA00023306"/>
    </source>
</evidence>
<evidence type="ECO:0000256" key="3">
    <source>
        <dbReference type="ARBA" id="ARBA00004496"/>
    </source>
</evidence>
<comment type="cofactor">
    <cofactor evidence="1 19">
        <name>FAD</name>
        <dbReference type="ChEBI" id="CHEBI:57692"/>
    </cofactor>
</comment>
<evidence type="ECO:0000259" key="20">
    <source>
        <dbReference type="PROSITE" id="PS51387"/>
    </source>
</evidence>
<evidence type="ECO:0000313" key="22">
    <source>
        <dbReference type="Proteomes" id="UP000783796"/>
    </source>
</evidence>
<evidence type="ECO:0000256" key="19">
    <source>
        <dbReference type="HAMAP-Rule" id="MF_00037"/>
    </source>
</evidence>
<evidence type="ECO:0000256" key="10">
    <source>
        <dbReference type="ARBA" id="ARBA00022827"/>
    </source>
</evidence>
<evidence type="ECO:0000256" key="12">
    <source>
        <dbReference type="ARBA" id="ARBA00022960"/>
    </source>
</evidence>
<proteinExistence type="inferred from homology"/>
<dbReference type="InterPro" id="IPR036635">
    <property type="entry name" value="MurB_C_sf"/>
</dbReference>
<keyword evidence="14 19" id="KW-0560">Oxidoreductase</keyword>
<dbReference type="InterPro" id="IPR003170">
    <property type="entry name" value="MurB"/>
</dbReference>
<evidence type="ECO:0000256" key="11">
    <source>
        <dbReference type="ARBA" id="ARBA00022857"/>
    </source>
</evidence>
<feature type="active site" evidence="19">
    <location>
        <position position="163"/>
    </location>
</feature>
<feature type="domain" description="FAD-binding PCMH-type" evidence="20">
    <location>
        <begin position="17"/>
        <end position="187"/>
    </location>
</feature>
<dbReference type="InterPro" id="IPR036318">
    <property type="entry name" value="FAD-bd_PCMH-like_sf"/>
</dbReference>
<dbReference type="SUPFAM" id="SSF56194">
    <property type="entry name" value="Uridine diphospho-N-Acetylenolpyruvylglucosamine reductase, MurB, C-terminal domain"/>
    <property type="match status" value="1"/>
</dbReference>
<dbReference type="GO" id="GO:0071555">
    <property type="term" value="P:cell wall organization"/>
    <property type="evidence" value="ECO:0007669"/>
    <property type="project" value="UniProtKB-KW"/>
</dbReference>
<dbReference type="Gene3D" id="3.90.78.10">
    <property type="entry name" value="UDP-N-acetylenolpyruvoylglucosamine reductase, C-terminal domain"/>
    <property type="match status" value="1"/>
</dbReference>
<evidence type="ECO:0000256" key="7">
    <source>
        <dbReference type="ARBA" id="ARBA00022490"/>
    </source>
</evidence>
<evidence type="ECO:0000256" key="1">
    <source>
        <dbReference type="ARBA" id="ARBA00001974"/>
    </source>
</evidence>
<evidence type="ECO:0000256" key="4">
    <source>
        <dbReference type="ARBA" id="ARBA00004752"/>
    </source>
</evidence>
<dbReference type="NCBIfam" id="NF000755">
    <property type="entry name" value="PRK00046.1"/>
    <property type="match status" value="1"/>
</dbReference>
<dbReference type="PANTHER" id="PTHR21071">
    <property type="entry name" value="UDP-N-ACETYLENOLPYRUVOYLGLUCOSAMINE REDUCTASE"/>
    <property type="match status" value="1"/>
</dbReference>
<comment type="function">
    <text evidence="2 19">Cell wall formation.</text>
</comment>
<evidence type="ECO:0000256" key="18">
    <source>
        <dbReference type="ARBA" id="ARBA00048914"/>
    </source>
</evidence>
<dbReference type="InterPro" id="IPR006094">
    <property type="entry name" value="Oxid_FAD_bind_N"/>
</dbReference>
<protein>
    <recommendedName>
        <fullName evidence="6 19">UDP-N-acetylenolpyruvoylglucosamine reductase</fullName>
        <ecNumber evidence="5 19">1.3.1.98</ecNumber>
    </recommendedName>
    <alternativeName>
        <fullName evidence="17 19">UDP-N-acetylmuramate dehydrogenase</fullName>
    </alternativeName>
</protein>
<dbReference type="EC" id="1.3.1.98" evidence="5 19"/>
<dbReference type="EMBL" id="JAHLFW010000057">
    <property type="protein sequence ID" value="MBU3837948.1"/>
    <property type="molecule type" value="Genomic_DNA"/>
</dbReference>
<evidence type="ECO:0000256" key="9">
    <source>
        <dbReference type="ARBA" id="ARBA00022630"/>
    </source>
</evidence>
<organism evidence="21 22">
    <name type="scientific">Candidatus Phocaeicola faecigallinarum</name>
    <dbReference type="NCBI Taxonomy" id="2838732"/>
    <lineage>
        <taxon>Bacteria</taxon>
        <taxon>Pseudomonadati</taxon>
        <taxon>Bacteroidota</taxon>
        <taxon>Bacteroidia</taxon>
        <taxon>Bacteroidales</taxon>
        <taxon>Bacteroidaceae</taxon>
        <taxon>Phocaeicola</taxon>
    </lineage>
</organism>
<comment type="similarity">
    <text evidence="19">Belongs to the MurB family.</text>
</comment>
<gene>
    <name evidence="19 21" type="primary">murB</name>
    <name evidence="21" type="ORF">H9777_06470</name>
</gene>
<accession>A0A948TBF9</accession>
<evidence type="ECO:0000256" key="5">
    <source>
        <dbReference type="ARBA" id="ARBA00012518"/>
    </source>
</evidence>
<feature type="active site" evidence="19">
    <location>
        <position position="332"/>
    </location>
</feature>
<keyword evidence="12 19" id="KW-0133">Cell shape</keyword>
<evidence type="ECO:0000256" key="14">
    <source>
        <dbReference type="ARBA" id="ARBA00023002"/>
    </source>
</evidence>
<dbReference type="Gene3D" id="3.30.43.10">
    <property type="entry name" value="Uridine Diphospho-n-acetylenolpyruvylglucosamine Reductase, domain 2"/>
    <property type="match status" value="1"/>
</dbReference>
<evidence type="ECO:0000313" key="21">
    <source>
        <dbReference type="EMBL" id="MBU3837948.1"/>
    </source>
</evidence>
<sequence length="337" mass="37588">MKEYTDYPILKYNTFGMDVKASRFVEYSSVGELKTFLASRDVASPLLHIGGGSNLLFLSDFKGTILHSAIKGFCVEGESDEWIDIKAGAGEVWDDFVAYTVSEGWYGAENLSIIPGEVGASAVQNIGAYGVEAKDIILKVHTVSVSDVSERVFTNEECRYSYRNSIFKEELKGKYIVTHVTYRLSKKAGYHLSYGNISAELERRGLEPSLENVRNVIIDVRRSKLPEPSELGNAGSFFMNPMVSVQKFRQLQEEYPDMPHYPVDENTVKVPAGWMIDRCGWKGRAIGRAGVYQKQALVLVNLGGATGNEISHLANEIIKSVKDKFGVDIHPEVNYIY</sequence>
<evidence type="ECO:0000256" key="16">
    <source>
        <dbReference type="ARBA" id="ARBA00023316"/>
    </source>
</evidence>
<dbReference type="HAMAP" id="MF_00037">
    <property type="entry name" value="MurB"/>
    <property type="match status" value="1"/>
</dbReference>
<reference evidence="21" key="1">
    <citation type="journal article" date="2021" name="PeerJ">
        <title>Extensive microbial diversity within the chicken gut microbiome revealed by metagenomics and culture.</title>
        <authorList>
            <person name="Gilroy R."/>
            <person name="Ravi A."/>
            <person name="Getino M."/>
            <person name="Pursley I."/>
            <person name="Horton D.L."/>
            <person name="Alikhan N.F."/>
            <person name="Baker D."/>
            <person name="Gharbi K."/>
            <person name="Hall N."/>
            <person name="Watson M."/>
            <person name="Adriaenssens E.M."/>
            <person name="Foster-Nyarko E."/>
            <person name="Jarju S."/>
            <person name="Secka A."/>
            <person name="Antonio M."/>
            <person name="Oren A."/>
            <person name="Chaudhuri R.R."/>
            <person name="La Ragione R."/>
            <person name="Hildebrand F."/>
            <person name="Pallen M.J."/>
        </authorList>
    </citation>
    <scope>NUCLEOTIDE SEQUENCE</scope>
    <source>
        <strain evidence="21">G4-2901</strain>
    </source>
</reference>
<comment type="catalytic activity">
    <reaction evidence="18 19">
        <text>UDP-N-acetyl-alpha-D-muramate + NADP(+) = UDP-N-acetyl-3-O-(1-carboxyvinyl)-alpha-D-glucosamine + NADPH + H(+)</text>
        <dbReference type="Rhea" id="RHEA:12248"/>
        <dbReference type="ChEBI" id="CHEBI:15378"/>
        <dbReference type="ChEBI" id="CHEBI:57783"/>
        <dbReference type="ChEBI" id="CHEBI:58349"/>
        <dbReference type="ChEBI" id="CHEBI:68483"/>
        <dbReference type="ChEBI" id="CHEBI:70757"/>
        <dbReference type="EC" id="1.3.1.98"/>
    </reaction>
</comment>
<keyword evidence="9 19" id="KW-0285">Flavoprotein</keyword>
<dbReference type="SUPFAM" id="SSF56176">
    <property type="entry name" value="FAD-binding/transporter-associated domain-like"/>
    <property type="match status" value="1"/>
</dbReference>
<name>A0A948TBF9_9BACT</name>
<reference evidence="21" key="2">
    <citation type="submission" date="2021-04" db="EMBL/GenBank/DDBJ databases">
        <authorList>
            <person name="Gilroy R."/>
        </authorList>
    </citation>
    <scope>NUCLEOTIDE SEQUENCE</scope>
    <source>
        <strain evidence="21">G4-2901</strain>
    </source>
</reference>
<dbReference type="AlphaFoldDB" id="A0A948TBF9"/>
<feature type="active site" description="Proton donor" evidence="19">
    <location>
        <position position="236"/>
    </location>
</feature>
<evidence type="ECO:0000256" key="17">
    <source>
        <dbReference type="ARBA" id="ARBA00031026"/>
    </source>
</evidence>
<dbReference type="GO" id="GO:0005829">
    <property type="term" value="C:cytosol"/>
    <property type="evidence" value="ECO:0007669"/>
    <property type="project" value="TreeGrafter"/>
</dbReference>
<dbReference type="GO" id="GO:0008762">
    <property type="term" value="F:UDP-N-acetylmuramate dehydrogenase activity"/>
    <property type="evidence" value="ECO:0007669"/>
    <property type="project" value="UniProtKB-UniRule"/>
</dbReference>
<dbReference type="PROSITE" id="PS51387">
    <property type="entry name" value="FAD_PCMH"/>
    <property type="match status" value="1"/>
</dbReference>
<keyword evidence="16 19" id="KW-0961">Cell wall biogenesis/degradation</keyword>
<dbReference type="Pfam" id="PF01565">
    <property type="entry name" value="FAD_binding_4"/>
    <property type="match status" value="1"/>
</dbReference>
<dbReference type="GO" id="GO:0009252">
    <property type="term" value="P:peptidoglycan biosynthetic process"/>
    <property type="evidence" value="ECO:0007669"/>
    <property type="project" value="UniProtKB-UniRule"/>
</dbReference>
<comment type="pathway">
    <text evidence="4 19">Cell wall biogenesis; peptidoglycan biosynthesis.</text>
</comment>
<dbReference type="InterPro" id="IPR016169">
    <property type="entry name" value="FAD-bd_PCMH_sub2"/>
</dbReference>
<dbReference type="GO" id="GO:0051301">
    <property type="term" value="P:cell division"/>
    <property type="evidence" value="ECO:0007669"/>
    <property type="project" value="UniProtKB-KW"/>
</dbReference>
<dbReference type="Pfam" id="PF02873">
    <property type="entry name" value="MurB_C"/>
    <property type="match status" value="1"/>
</dbReference>
<keyword evidence="15 19" id="KW-0131">Cell cycle</keyword>
<dbReference type="PANTHER" id="PTHR21071:SF4">
    <property type="entry name" value="UDP-N-ACETYLENOLPYRUVOYLGLUCOSAMINE REDUCTASE"/>
    <property type="match status" value="1"/>
</dbReference>